<organism evidence="1 2">
    <name type="scientific">Candidatus Nitrosopumilus sediminis</name>
    <dbReference type="NCBI Taxonomy" id="1229909"/>
    <lineage>
        <taxon>Archaea</taxon>
        <taxon>Nitrososphaerota</taxon>
        <taxon>Nitrososphaeria</taxon>
        <taxon>Nitrosopumilales</taxon>
        <taxon>Nitrosopumilaceae</taxon>
        <taxon>Nitrosopumilus</taxon>
    </lineage>
</organism>
<dbReference type="HOGENOM" id="CLU_2747979_0_0_2"/>
<proteinExistence type="predicted"/>
<sequence length="70" mass="8503">MGEESSKEIDEIMFETNYKIMTIVDEMRLFKFSKMDEGEKQTKYDALRKEFEKTMYLEEEKVKKIMEGFP</sequence>
<evidence type="ECO:0000313" key="2">
    <source>
        <dbReference type="Proteomes" id="UP000006100"/>
    </source>
</evidence>
<accession>K0BB67</accession>
<reference evidence="1 2" key="1">
    <citation type="journal article" date="2012" name="J. Bacteriol.">
        <title>Draft Genome Sequence of an Ammonia-Oxidizing Archaeon, "Candidatus Nitrosopumilus sediminis" AR2, from Svalbard in the Arctic Circle.</title>
        <authorList>
            <person name="Park S.J."/>
            <person name="Kim J.G."/>
            <person name="Jung M.Y."/>
            <person name="Kim S.J."/>
            <person name="Cha I.T."/>
            <person name="Ghai R."/>
            <person name="Martin-Cuadrado A.B."/>
            <person name="Rodriguez-Valera F."/>
            <person name="Rhee S.K."/>
        </authorList>
    </citation>
    <scope>NUCLEOTIDE SEQUENCE [LARGE SCALE GENOMIC DNA]</scope>
    <source>
        <strain evidence="1 2">AR2</strain>
    </source>
</reference>
<dbReference type="Proteomes" id="UP000006100">
    <property type="component" value="Chromosome"/>
</dbReference>
<dbReference type="RefSeq" id="WP_014965778.1">
    <property type="nucleotide sequence ID" value="NC_018656.1"/>
</dbReference>
<gene>
    <name evidence="1" type="ORF">NSED_08080</name>
</gene>
<evidence type="ECO:0000313" key="1">
    <source>
        <dbReference type="EMBL" id="AFS83408.1"/>
    </source>
</evidence>
<dbReference type="OrthoDB" id="379084at2157"/>
<dbReference type="PATRIC" id="fig|1229909.8.peg.1776"/>
<dbReference type="KEGG" id="nir:NSED_08080"/>
<dbReference type="AlphaFoldDB" id="K0BB67"/>
<dbReference type="GeneID" id="13698374"/>
<protein>
    <submittedName>
        <fullName evidence="1">Uncharacterized protein</fullName>
    </submittedName>
</protein>
<dbReference type="eggNOG" id="arCOG14076">
    <property type="taxonomic scope" value="Archaea"/>
</dbReference>
<keyword evidence="2" id="KW-1185">Reference proteome</keyword>
<name>K0BB67_9ARCH</name>
<dbReference type="EMBL" id="CP003843">
    <property type="protein sequence ID" value="AFS83408.1"/>
    <property type="molecule type" value="Genomic_DNA"/>
</dbReference>